<feature type="domain" description="Transducer of regulated CREB activity C-terminal" evidence="3">
    <location>
        <begin position="266"/>
        <end position="344"/>
    </location>
</feature>
<proteinExistence type="predicted"/>
<evidence type="ECO:0000313" key="4">
    <source>
        <dbReference type="EMBL" id="KAH0814045.1"/>
    </source>
</evidence>
<dbReference type="GO" id="GO:0045944">
    <property type="term" value="P:positive regulation of transcription by RNA polymerase II"/>
    <property type="evidence" value="ECO:0007669"/>
    <property type="project" value="TreeGrafter"/>
</dbReference>
<keyword evidence="5" id="KW-1185">Reference proteome</keyword>
<dbReference type="AlphaFoldDB" id="A0A8J6H8J2"/>
<evidence type="ECO:0000259" key="2">
    <source>
        <dbReference type="Pfam" id="PF12885"/>
    </source>
</evidence>
<feature type="domain" description="Transducer of regulated CREB activity middle" evidence="2">
    <location>
        <begin position="29"/>
        <end position="87"/>
    </location>
</feature>
<organism evidence="4 5">
    <name type="scientific">Tenebrio molitor</name>
    <name type="common">Yellow mealworm beetle</name>
    <dbReference type="NCBI Taxonomy" id="7067"/>
    <lineage>
        <taxon>Eukaryota</taxon>
        <taxon>Metazoa</taxon>
        <taxon>Ecdysozoa</taxon>
        <taxon>Arthropoda</taxon>
        <taxon>Hexapoda</taxon>
        <taxon>Insecta</taxon>
        <taxon>Pterygota</taxon>
        <taxon>Neoptera</taxon>
        <taxon>Endopterygota</taxon>
        <taxon>Coleoptera</taxon>
        <taxon>Polyphaga</taxon>
        <taxon>Cucujiformia</taxon>
        <taxon>Tenebrionidae</taxon>
        <taxon>Tenebrio</taxon>
    </lineage>
</organism>
<dbReference type="GO" id="GO:0005737">
    <property type="term" value="C:cytoplasm"/>
    <property type="evidence" value="ECO:0007669"/>
    <property type="project" value="InterPro"/>
</dbReference>
<feature type="compositionally biased region" description="Polar residues" evidence="1">
    <location>
        <begin position="88"/>
        <end position="102"/>
    </location>
</feature>
<gene>
    <name evidence="4" type="ORF">GEV33_008745</name>
</gene>
<dbReference type="GO" id="GO:0008140">
    <property type="term" value="F:cAMP response element binding protein binding"/>
    <property type="evidence" value="ECO:0007669"/>
    <property type="project" value="TreeGrafter"/>
</dbReference>
<feature type="region of interest" description="Disordered" evidence="1">
    <location>
        <begin position="124"/>
        <end position="176"/>
    </location>
</feature>
<dbReference type="PROSITE" id="PS00380">
    <property type="entry name" value="RHODANESE_1"/>
    <property type="match status" value="1"/>
</dbReference>
<accession>A0A8J6H8J2</accession>
<dbReference type="GO" id="GO:0005634">
    <property type="term" value="C:nucleus"/>
    <property type="evidence" value="ECO:0007669"/>
    <property type="project" value="InterPro"/>
</dbReference>
<dbReference type="InterPro" id="IPR001307">
    <property type="entry name" value="Thiosulphate_STrfase_CS"/>
</dbReference>
<dbReference type="InterPro" id="IPR024786">
    <property type="entry name" value="TORC"/>
</dbReference>
<evidence type="ECO:0000259" key="3">
    <source>
        <dbReference type="Pfam" id="PF12886"/>
    </source>
</evidence>
<dbReference type="PANTHER" id="PTHR13589:SF15">
    <property type="entry name" value="CREB-REGULATED TRANSCRIPTION COACTIVATOR, ISOFORM B"/>
    <property type="match status" value="1"/>
</dbReference>
<feature type="compositionally biased region" description="Basic and acidic residues" evidence="1">
    <location>
        <begin position="1"/>
        <end position="10"/>
    </location>
</feature>
<protein>
    <submittedName>
        <fullName evidence="4">Uncharacterized protein</fullName>
    </submittedName>
</protein>
<sequence length="345" mass="37704">MQDMNSERNENCSNRWMMPNINGPERNDGRPRSSCEVPRVPGIHIYPSAHVPGAIQIPISGNNTGSLPDLTNVNFSSPIRVPLDQDLDQGSSPYSSNVPIDSKNITGLVDGSDFTQLTSLQGIYQQCPPTSPSPTLPQASGYRSPRPSPQSSPSLGGRHSAPCSPGAPSPLPSDYNIFNQHQANQFQQHFEQLSMLDPPVSSVSYVEQPSGQLTQTNTHTVPEVSTVGSIELTSDPGYYSTSPSQLVYPTAPPSLHTTPNTPTSIPDIILTGTVQVKCEREHFSSATDEISRQDLSKQFENEFFSEESLRESLEPLNFDELQMLTDPSMNLIPDGVEDGFRLHRS</sequence>
<evidence type="ECO:0000313" key="5">
    <source>
        <dbReference type="Proteomes" id="UP000719412"/>
    </source>
</evidence>
<dbReference type="Pfam" id="PF12886">
    <property type="entry name" value="TORC_C"/>
    <property type="match status" value="1"/>
</dbReference>
<evidence type="ECO:0000256" key="1">
    <source>
        <dbReference type="SAM" id="MobiDB-lite"/>
    </source>
</evidence>
<dbReference type="InterPro" id="IPR024785">
    <property type="entry name" value="TORC_C"/>
</dbReference>
<feature type="region of interest" description="Disordered" evidence="1">
    <location>
        <begin position="81"/>
        <end position="102"/>
    </location>
</feature>
<feature type="compositionally biased region" description="Low complexity" evidence="1">
    <location>
        <begin position="140"/>
        <end position="158"/>
    </location>
</feature>
<name>A0A8J6H8J2_TENMO</name>
<dbReference type="PANTHER" id="PTHR13589">
    <property type="entry name" value="CREB-REGULATED TRANSCRIPTION COACTIVATOR"/>
    <property type="match status" value="1"/>
</dbReference>
<comment type="caution">
    <text evidence="4">The sequence shown here is derived from an EMBL/GenBank/DDBJ whole genome shotgun (WGS) entry which is preliminary data.</text>
</comment>
<dbReference type="Proteomes" id="UP000719412">
    <property type="component" value="Unassembled WGS sequence"/>
</dbReference>
<dbReference type="GO" id="GO:0004792">
    <property type="term" value="F:thiosulfate-cyanide sulfurtransferase activity"/>
    <property type="evidence" value="ECO:0007669"/>
    <property type="project" value="InterPro"/>
</dbReference>
<reference evidence="4" key="1">
    <citation type="journal article" date="2020" name="J Insects Food Feed">
        <title>The yellow mealworm (Tenebrio molitor) genome: a resource for the emerging insects as food and feed industry.</title>
        <authorList>
            <person name="Eriksson T."/>
            <person name="Andere A."/>
            <person name="Kelstrup H."/>
            <person name="Emery V."/>
            <person name="Picard C."/>
        </authorList>
    </citation>
    <scope>NUCLEOTIDE SEQUENCE</scope>
    <source>
        <strain evidence="4">Stoneville</strain>
        <tissue evidence="4">Whole head</tissue>
    </source>
</reference>
<feature type="region of interest" description="Disordered" evidence="1">
    <location>
        <begin position="1"/>
        <end position="36"/>
    </location>
</feature>
<reference evidence="4" key="2">
    <citation type="submission" date="2021-08" db="EMBL/GenBank/DDBJ databases">
        <authorList>
            <person name="Eriksson T."/>
        </authorList>
    </citation>
    <scope>NUCLEOTIDE SEQUENCE</scope>
    <source>
        <strain evidence="4">Stoneville</strain>
        <tissue evidence="4">Whole head</tissue>
    </source>
</reference>
<dbReference type="EMBL" id="JABDTM020024694">
    <property type="protein sequence ID" value="KAH0814045.1"/>
    <property type="molecule type" value="Genomic_DNA"/>
</dbReference>
<dbReference type="Pfam" id="PF12885">
    <property type="entry name" value="TORC_M"/>
    <property type="match status" value="1"/>
</dbReference>
<dbReference type="InterPro" id="IPR024784">
    <property type="entry name" value="TORC_M"/>
</dbReference>